<accession>A0ABU0R1L4</accession>
<organism evidence="10 11">
    <name type="scientific">Streptomyces africanus</name>
    <dbReference type="NCBI Taxonomy" id="231024"/>
    <lineage>
        <taxon>Bacteria</taxon>
        <taxon>Bacillati</taxon>
        <taxon>Actinomycetota</taxon>
        <taxon>Actinomycetes</taxon>
        <taxon>Kitasatosporales</taxon>
        <taxon>Streptomycetaceae</taxon>
        <taxon>Streptomyces</taxon>
    </lineage>
</organism>
<keyword evidence="11" id="KW-1185">Reference proteome</keyword>
<dbReference type="Pfam" id="PF00528">
    <property type="entry name" value="BPD_transp_1"/>
    <property type="match status" value="1"/>
</dbReference>
<feature type="transmembrane region" description="Helical" evidence="7">
    <location>
        <begin position="148"/>
        <end position="168"/>
    </location>
</feature>
<evidence type="ECO:0000256" key="8">
    <source>
        <dbReference type="SAM" id="MobiDB-lite"/>
    </source>
</evidence>
<evidence type="ECO:0000313" key="11">
    <source>
        <dbReference type="Proteomes" id="UP001232755"/>
    </source>
</evidence>
<comment type="subcellular location">
    <subcellularLocation>
        <location evidence="1 7">Cell membrane</location>
        <topology evidence="1 7">Multi-pass membrane protein</topology>
    </subcellularLocation>
</comment>
<dbReference type="Gene3D" id="1.10.3720.10">
    <property type="entry name" value="MetI-like"/>
    <property type="match status" value="1"/>
</dbReference>
<evidence type="ECO:0000256" key="7">
    <source>
        <dbReference type="RuleBase" id="RU363032"/>
    </source>
</evidence>
<keyword evidence="4 7" id="KW-0812">Transmembrane</keyword>
<comment type="similarity">
    <text evidence="7">Belongs to the binding-protein-dependent transport system permease family.</text>
</comment>
<keyword evidence="10" id="KW-0762">Sugar transport</keyword>
<proteinExistence type="inferred from homology"/>
<dbReference type="PANTHER" id="PTHR43744">
    <property type="entry name" value="ABC TRANSPORTER PERMEASE PROTEIN MG189-RELATED-RELATED"/>
    <property type="match status" value="1"/>
</dbReference>
<gene>
    <name evidence="10" type="ORF">QF034_007779</name>
</gene>
<sequence>MTTSPKSSATLAQGAPLSPRASIISTTEQAPTVPPRRRHRRRDRRSTPLTIAMLAALAYFLLPLLWLLVASTKSTQDLFNTFGLWFSHAPQLLTNVTETFTQDDGVFVHWLLNTAVYAGVSAVGAALLAAAGGYGFAKFRFRGDRAAFNLVVGAVMVPTTALAIPTYLLFAEAGLVNTPWAVILPSLVNPFGLYLMRVYAEDAVPDSILEAARIDGAGEVRIFFRIVLRLLGPGLVTVLLFTLVATWNNYFLPLIMLNDPDLYPITVGLSSWAAQAQNGGAGASSDMLALVVTGSLISIIPLVVAFLLLQRYWQSGLASGGVKQ</sequence>
<keyword evidence="5 7" id="KW-1133">Transmembrane helix</keyword>
<feature type="transmembrane region" description="Helical" evidence="7">
    <location>
        <begin position="115"/>
        <end position="136"/>
    </location>
</feature>
<dbReference type="Proteomes" id="UP001232755">
    <property type="component" value="Unassembled WGS sequence"/>
</dbReference>
<name>A0ABU0R1L4_9ACTN</name>
<evidence type="ECO:0000256" key="1">
    <source>
        <dbReference type="ARBA" id="ARBA00004651"/>
    </source>
</evidence>
<dbReference type="InterPro" id="IPR035906">
    <property type="entry name" value="MetI-like_sf"/>
</dbReference>
<dbReference type="EMBL" id="JAUSYP010000001">
    <property type="protein sequence ID" value="MDQ0753548.1"/>
    <property type="molecule type" value="Genomic_DNA"/>
</dbReference>
<keyword evidence="6 7" id="KW-0472">Membrane</keyword>
<evidence type="ECO:0000313" key="10">
    <source>
        <dbReference type="EMBL" id="MDQ0753548.1"/>
    </source>
</evidence>
<evidence type="ECO:0000256" key="6">
    <source>
        <dbReference type="ARBA" id="ARBA00023136"/>
    </source>
</evidence>
<protein>
    <submittedName>
        <fullName evidence="10">Multiple sugar transport system permease protein</fullName>
    </submittedName>
</protein>
<evidence type="ECO:0000256" key="2">
    <source>
        <dbReference type="ARBA" id="ARBA00022448"/>
    </source>
</evidence>
<evidence type="ECO:0000256" key="4">
    <source>
        <dbReference type="ARBA" id="ARBA00022692"/>
    </source>
</evidence>
<dbReference type="PROSITE" id="PS50928">
    <property type="entry name" value="ABC_TM1"/>
    <property type="match status" value="1"/>
</dbReference>
<dbReference type="InterPro" id="IPR000515">
    <property type="entry name" value="MetI-like"/>
</dbReference>
<keyword evidence="2 7" id="KW-0813">Transport</keyword>
<feature type="compositionally biased region" description="Polar residues" evidence="8">
    <location>
        <begin position="1"/>
        <end position="11"/>
    </location>
</feature>
<feature type="domain" description="ABC transmembrane type-1" evidence="9">
    <location>
        <begin position="111"/>
        <end position="309"/>
    </location>
</feature>
<feature type="transmembrane region" description="Helical" evidence="7">
    <location>
        <begin position="287"/>
        <end position="309"/>
    </location>
</feature>
<feature type="transmembrane region" description="Helical" evidence="7">
    <location>
        <begin position="46"/>
        <end position="69"/>
    </location>
</feature>
<evidence type="ECO:0000256" key="3">
    <source>
        <dbReference type="ARBA" id="ARBA00022475"/>
    </source>
</evidence>
<comment type="caution">
    <text evidence="10">The sequence shown here is derived from an EMBL/GenBank/DDBJ whole genome shotgun (WGS) entry which is preliminary data.</text>
</comment>
<feature type="compositionally biased region" description="Basic residues" evidence="8">
    <location>
        <begin position="35"/>
        <end position="44"/>
    </location>
</feature>
<feature type="transmembrane region" description="Helical" evidence="7">
    <location>
        <begin position="180"/>
        <end position="200"/>
    </location>
</feature>
<dbReference type="CDD" id="cd06261">
    <property type="entry name" value="TM_PBP2"/>
    <property type="match status" value="1"/>
</dbReference>
<evidence type="ECO:0000256" key="5">
    <source>
        <dbReference type="ARBA" id="ARBA00022989"/>
    </source>
</evidence>
<keyword evidence="3" id="KW-1003">Cell membrane</keyword>
<feature type="region of interest" description="Disordered" evidence="8">
    <location>
        <begin position="1"/>
        <end position="44"/>
    </location>
</feature>
<reference evidence="10 11" key="1">
    <citation type="submission" date="2023-07" db="EMBL/GenBank/DDBJ databases">
        <title>Comparative genomics of wheat-associated soil bacteria to identify genetic determinants of phenazine resistance.</title>
        <authorList>
            <person name="Mouncey N."/>
        </authorList>
    </citation>
    <scope>NUCLEOTIDE SEQUENCE [LARGE SCALE GENOMIC DNA]</scope>
    <source>
        <strain evidence="10 11">B3I12</strain>
    </source>
</reference>
<evidence type="ECO:0000259" key="9">
    <source>
        <dbReference type="PROSITE" id="PS50928"/>
    </source>
</evidence>
<dbReference type="PANTHER" id="PTHR43744:SF12">
    <property type="entry name" value="ABC TRANSPORTER PERMEASE PROTEIN MG189-RELATED"/>
    <property type="match status" value="1"/>
</dbReference>
<feature type="transmembrane region" description="Helical" evidence="7">
    <location>
        <begin position="226"/>
        <end position="247"/>
    </location>
</feature>
<dbReference type="SUPFAM" id="SSF161098">
    <property type="entry name" value="MetI-like"/>
    <property type="match status" value="1"/>
</dbReference>